<protein>
    <recommendedName>
        <fullName evidence="3">Biopolymer transporter ExbD</fullName>
    </recommendedName>
</protein>
<keyword evidence="2" id="KW-1185">Reference proteome</keyword>
<proteinExistence type="predicted"/>
<name>A0A2P7MR56_9CYAN</name>
<sequence length="120" mass="13138">MKQAWLLQPFSHALLATALCAFSLGLLLLPQVRLQRPLAQGVISLHLAADGGLRLWNQPIAAAELRRLLAAPALRSRANRLRIVPDPDTPWGDVRRLLSQLDSLPLHLEIQLPAPTPKAG</sequence>
<gene>
    <name evidence="1" type="ORF">C7K55_12250</name>
</gene>
<dbReference type="EMBL" id="PXXO01000018">
    <property type="protein sequence ID" value="PSJ03682.1"/>
    <property type="molecule type" value="Genomic_DNA"/>
</dbReference>
<dbReference type="Proteomes" id="UP000243002">
    <property type="component" value="Unassembled WGS sequence"/>
</dbReference>
<dbReference type="RefSeq" id="WP_106633011.1">
    <property type="nucleotide sequence ID" value="NZ_PXXO01000018.1"/>
</dbReference>
<dbReference type="AlphaFoldDB" id="A0A2P7MR56"/>
<accession>A0A2P7MR56</accession>
<reference evidence="1 2" key="1">
    <citation type="journal article" date="2018" name="Environ. Microbiol.">
        <title>Ecological and genomic features of two widespread freshwater picocyanobacteria.</title>
        <authorList>
            <person name="Cabello-Yeves P.J."/>
            <person name="Picazo A."/>
            <person name="Camacho A."/>
            <person name="Callieri C."/>
            <person name="Rosselli R."/>
            <person name="Roda-Garcia J.J."/>
            <person name="Coutinho F.H."/>
            <person name="Rodriguez-Valera F."/>
        </authorList>
    </citation>
    <scope>NUCLEOTIDE SEQUENCE [LARGE SCALE GENOMIC DNA]</scope>
    <source>
        <strain evidence="1 2">Tous</strain>
    </source>
</reference>
<organism evidence="1 2">
    <name type="scientific">Cyanobium usitatum str. Tous</name>
    <dbReference type="NCBI Taxonomy" id="2116684"/>
    <lineage>
        <taxon>Bacteria</taxon>
        <taxon>Bacillati</taxon>
        <taxon>Cyanobacteriota</taxon>
        <taxon>Cyanophyceae</taxon>
        <taxon>Synechococcales</taxon>
        <taxon>Prochlorococcaceae</taxon>
        <taxon>Cyanobium</taxon>
    </lineage>
</organism>
<evidence type="ECO:0008006" key="3">
    <source>
        <dbReference type="Google" id="ProtNLM"/>
    </source>
</evidence>
<comment type="caution">
    <text evidence="1">The sequence shown here is derived from an EMBL/GenBank/DDBJ whole genome shotgun (WGS) entry which is preliminary data.</text>
</comment>
<evidence type="ECO:0000313" key="2">
    <source>
        <dbReference type="Proteomes" id="UP000243002"/>
    </source>
</evidence>
<evidence type="ECO:0000313" key="1">
    <source>
        <dbReference type="EMBL" id="PSJ03682.1"/>
    </source>
</evidence>